<evidence type="ECO:0000313" key="3">
    <source>
        <dbReference type="Proteomes" id="UP000465846"/>
    </source>
</evidence>
<reference evidence="2 3" key="1">
    <citation type="submission" date="2020-02" db="EMBL/GenBank/DDBJ databases">
        <title>Whole genome sequence of Halogeometricum borinquense strain wsp4.</title>
        <authorList>
            <person name="Verma D.K."/>
            <person name="Gopal K."/>
            <person name="Prasad E.S."/>
        </authorList>
    </citation>
    <scope>NUCLEOTIDE SEQUENCE [LARGE SCALE GENOMIC DNA]</scope>
    <source>
        <strain evidence="3">wsp4</strain>
    </source>
</reference>
<dbReference type="RefSeq" id="WP_163485849.1">
    <property type="nucleotide sequence ID" value="NZ_CP048739.1"/>
</dbReference>
<proteinExistence type="inferred from homology"/>
<dbReference type="GO" id="GO:0030973">
    <property type="term" value="F:molybdate ion binding"/>
    <property type="evidence" value="ECO:0007669"/>
    <property type="project" value="TreeGrafter"/>
</dbReference>
<dbReference type="GeneID" id="44078911"/>
<organism evidence="2 3">
    <name type="scientific">Halogeometricum borinquense</name>
    <dbReference type="NCBI Taxonomy" id="60847"/>
    <lineage>
        <taxon>Archaea</taxon>
        <taxon>Methanobacteriati</taxon>
        <taxon>Methanobacteriota</taxon>
        <taxon>Stenosarchaea group</taxon>
        <taxon>Halobacteria</taxon>
        <taxon>Halobacteriales</taxon>
        <taxon>Haloferacaceae</taxon>
        <taxon>Halogeometricum</taxon>
    </lineage>
</organism>
<dbReference type="CDD" id="cd13540">
    <property type="entry name" value="PBP2_ModA_WtpA"/>
    <property type="match status" value="1"/>
</dbReference>
<dbReference type="PROSITE" id="PS51318">
    <property type="entry name" value="TAT"/>
    <property type="match status" value="1"/>
</dbReference>
<dbReference type="EMBL" id="CP048739">
    <property type="protein sequence ID" value="QIB73864.1"/>
    <property type="molecule type" value="Genomic_DNA"/>
</dbReference>
<dbReference type="GO" id="GO:0015689">
    <property type="term" value="P:molybdate ion transport"/>
    <property type="evidence" value="ECO:0007669"/>
    <property type="project" value="TreeGrafter"/>
</dbReference>
<dbReference type="InterPro" id="IPR006311">
    <property type="entry name" value="TAT_signal"/>
</dbReference>
<sequence length="362" mass="38742">MTKHRRGEQRQKWSRLAGGRSRRAFLKAGGAAGVAALAGCSGVQGGDKTTTGTTTGTASSMADSVTIFHAGSLEPPFSAAEAAFEEQYDVEVNREAKGSVASTKKITQQGRRADVLGVSDFRLIRNRVLPEYGKWYSIFTTNSMSIQYREDSNGAEDISTDNWWEVLSRDGVTIGHSDPAVDPGGYRAVMTQQLGTKSFGGSKLYDQSTYEKLRSNSVVPTGTETNLEGQLKSGKLDYAIYYQSISSTSELPYIDLQPQVDLSKATSEYAEHYAKATVETDSGTFTGAPIAYGITVPDVADAPNLGAKWVEFMLNGEGQNALEAKGLVPVEPAVVPKSGADAVPSNVMEYATAKSTLGPMEL</sequence>
<protein>
    <submittedName>
        <fullName evidence="2">Extracellular solute-binding protein</fullName>
    </submittedName>
</protein>
<comment type="similarity">
    <text evidence="1">Belongs to the bacterial solute-binding protein 1 family. WtpA subfamily.</text>
</comment>
<dbReference type="AlphaFoldDB" id="A0A6C0UEK2"/>
<dbReference type="Pfam" id="PF13531">
    <property type="entry name" value="SBP_bac_11"/>
    <property type="match status" value="1"/>
</dbReference>
<evidence type="ECO:0000313" key="2">
    <source>
        <dbReference type="EMBL" id="QIB73864.1"/>
    </source>
</evidence>
<dbReference type="InterPro" id="IPR050682">
    <property type="entry name" value="ModA/WtpA"/>
</dbReference>
<dbReference type="PANTHER" id="PTHR30632">
    <property type="entry name" value="MOLYBDATE-BINDING PERIPLASMIC PROTEIN"/>
    <property type="match status" value="1"/>
</dbReference>
<accession>A0A6C0UEK2</accession>
<dbReference type="SUPFAM" id="SSF53850">
    <property type="entry name" value="Periplasmic binding protein-like II"/>
    <property type="match status" value="1"/>
</dbReference>
<name>A0A6C0UEK2_9EURY</name>
<dbReference type="PANTHER" id="PTHR30632:SF16">
    <property type="entry name" value="MOLYBDATE_TUNGSTATE-BINDING PROTEIN WTPA"/>
    <property type="match status" value="1"/>
</dbReference>
<gene>
    <name evidence="2" type="ORF">G3I44_05880</name>
</gene>
<dbReference type="Proteomes" id="UP000465846">
    <property type="component" value="Chromosome"/>
</dbReference>
<evidence type="ECO:0000256" key="1">
    <source>
        <dbReference type="ARBA" id="ARBA00009438"/>
    </source>
</evidence>
<dbReference type="Gene3D" id="3.40.190.10">
    <property type="entry name" value="Periplasmic binding protein-like II"/>
    <property type="match status" value="2"/>
</dbReference>